<dbReference type="PANTHER" id="PTHR47823">
    <property type="entry name" value="ION_TRANS DOMAIN-CONTAINING PROTEIN"/>
    <property type="match status" value="1"/>
</dbReference>
<dbReference type="PANTHER" id="PTHR47823:SF9">
    <property type="entry name" value="CHROMOSOME UNDETERMINED SCAFFOLD_10, WHOLE GENOME SHOTGUN SEQUENCE"/>
    <property type="match status" value="1"/>
</dbReference>
<dbReference type="Proteomes" id="UP000683925">
    <property type="component" value="Unassembled WGS sequence"/>
</dbReference>
<organism evidence="3 4">
    <name type="scientific">Paramecium octaurelia</name>
    <dbReference type="NCBI Taxonomy" id="43137"/>
    <lineage>
        <taxon>Eukaryota</taxon>
        <taxon>Sar</taxon>
        <taxon>Alveolata</taxon>
        <taxon>Ciliophora</taxon>
        <taxon>Intramacronucleata</taxon>
        <taxon>Oligohymenophorea</taxon>
        <taxon>Peniculida</taxon>
        <taxon>Parameciidae</taxon>
        <taxon>Paramecium</taxon>
    </lineage>
</organism>
<keyword evidence="1" id="KW-0472">Membrane</keyword>
<dbReference type="AlphaFoldDB" id="A0A8S1V9C1"/>
<comment type="caution">
    <text evidence="3">The sequence shown here is derived from an EMBL/GenBank/DDBJ whole genome shotgun (WGS) entry which is preliminary data.</text>
</comment>
<dbReference type="OrthoDB" id="444079at2759"/>
<dbReference type="EMBL" id="CAJJDP010000059">
    <property type="protein sequence ID" value="CAD8172589.1"/>
    <property type="molecule type" value="Genomic_DNA"/>
</dbReference>
<keyword evidence="1" id="KW-1133">Transmembrane helix</keyword>
<keyword evidence="1" id="KW-0812">Transmembrane</keyword>
<protein>
    <recommendedName>
        <fullName evidence="2">Potassium channel domain-containing protein</fullName>
    </recommendedName>
</protein>
<feature type="transmembrane region" description="Helical" evidence="1">
    <location>
        <begin position="191"/>
        <end position="216"/>
    </location>
</feature>
<dbReference type="Pfam" id="PF07885">
    <property type="entry name" value="Ion_trans_2"/>
    <property type="match status" value="1"/>
</dbReference>
<evidence type="ECO:0000259" key="2">
    <source>
        <dbReference type="Pfam" id="PF07885"/>
    </source>
</evidence>
<evidence type="ECO:0000313" key="3">
    <source>
        <dbReference type="EMBL" id="CAD8172589.1"/>
    </source>
</evidence>
<proteinExistence type="predicted"/>
<sequence length="223" mass="26278">MFTVINQKLGLTKSVFIEINYKLLYKNVKSKLWSFLKIKTIIKAQFKIKMIIGYFMQMTMVNQCEVPPQKLSLLRLVRFMRFIKIIRLLRQAKLKIFFDKIEDAAQLNIMLSTIVSLIKLSGLLLFWSHWFGCILHYIAVNEDSQINWLNYYGIYEEGWSVEYINSLYWAVITISTVGYGDISPRTPLERLFRIFFLMIATVVFSVTLNNISYIIIRNGRQQG</sequence>
<feature type="domain" description="Potassium channel" evidence="2">
    <location>
        <begin position="151"/>
        <end position="212"/>
    </location>
</feature>
<reference evidence="3" key="1">
    <citation type="submission" date="2021-01" db="EMBL/GenBank/DDBJ databases">
        <authorList>
            <consortium name="Genoscope - CEA"/>
            <person name="William W."/>
        </authorList>
    </citation>
    <scope>NUCLEOTIDE SEQUENCE</scope>
</reference>
<gene>
    <name evidence="3" type="ORF">POCTA_138.1.T0600192</name>
</gene>
<dbReference type="InterPro" id="IPR013099">
    <property type="entry name" value="K_chnl_dom"/>
</dbReference>
<name>A0A8S1V9C1_PAROT</name>
<evidence type="ECO:0000256" key="1">
    <source>
        <dbReference type="SAM" id="Phobius"/>
    </source>
</evidence>
<keyword evidence="4" id="KW-1185">Reference proteome</keyword>
<accession>A0A8S1V9C1</accession>
<evidence type="ECO:0000313" key="4">
    <source>
        <dbReference type="Proteomes" id="UP000683925"/>
    </source>
</evidence>